<keyword evidence="5" id="KW-0539">Nucleus</keyword>
<dbReference type="InterPro" id="IPR001138">
    <property type="entry name" value="Zn2Cys6_DnaBD"/>
</dbReference>
<keyword evidence="3" id="KW-0238">DNA-binding</keyword>
<dbReference type="PANTHER" id="PTHR47431">
    <property type="entry name" value="ZN(II)2CYS6 TRANSCRIPTION FACTOR (EUROFUNG)-RELATED"/>
    <property type="match status" value="1"/>
</dbReference>
<dbReference type="CDD" id="cd12148">
    <property type="entry name" value="fungal_TF_MHR"/>
    <property type="match status" value="1"/>
</dbReference>
<reference evidence="8 9" key="1">
    <citation type="submission" date="2024-07" db="EMBL/GenBank/DDBJ databases">
        <title>Section-level genome sequencing and comparative genomics of Aspergillus sections Usti and Cavernicolus.</title>
        <authorList>
            <consortium name="Lawrence Berkeley National Laboratory"/>
            <person name="Nybo J.L."/>
            <person name="Vesth T.C."/>
            <person name="Theobald S."/>
            <person name="Frisvad J.C."/>
            <person name="Larsen T.O."/>
            <person name="Kjaerboelling I."/>
            <person name="Rothschild-Mancinelli K."/>
            <person name="Lyhne E.K."/>
            <person name="Kogle M.E."/>
            <person name="Barry K."/>
            <person name="Clum A."/>
            <person name="Na H."/>
            <person name="Ledsgaard L."/>
            <person name="Lin J."/>
            <person name="Lipzen A."/>
            <person name="Kuo A."/>
            <person name="Riley R."/>
            <person name="Mondo S."/>
            <person name="Labutti K."/>
            <person name="Haridas S."/>
            <person name="Pangalinan J."/>
            <person name="Salamov A.A."/>
            <person name="Simmons B.A."/>
            <person name="Magnuson J.K."/>
            <person name="Chen J."/>
            <person name="Drula E."/>
            <person name="Henrissat B."/>
            <person name="Wiebenga A."/>
            <person name="Lubbers R.J."/>
            <person name="Gomes A.C."/>
            <person name="Makela M.R."/>
            <person name="Stajich J."/>
            <person name="Grigoriev I.V."/>
            <person name="Mortensen U.H."/>
            <person name="De Vries R.P."/>
            <person name="Baker S.E."/>
            <person name="Andersen M.R."/>
        </authorList>
    </citation>
    <scope>NUCLEOTIDE SEQUENCE [LARGE SCALE GENOMIC DNA]</scope>
    <source>
        <strain evidence="8 9">CBS 123904</strain>
    </source>
</reference>
<evidence type="ECO:0000256" key="3">
    <source>
        <dbReference type="ARBA" id="ARBA00023125"/>
    </source>
</evidence>
<evidence type="ECO:0000313" key="8">
    <source>
        <dbReference type="EMBL" id="KAL2842151.1"/>
    </source>
</evidence>
<keyword evidence="4" id="KW-0804">Transcription</keyword>
<dbReference type="Pfam" id="PF04082">
    <property type="entry name" value="Fungal_trans"/>
    <property type="match status" value="1"/>
</dbReference>
<feature type="region of interest" description="Disordered" evidence="6">
    <location>
        <begin position="556"/>
        <end position="578"/>
    </location>
</feature>
<dbReference type="Gene3D" id="4.10.240.10">
    <property type="entry name" value="Zn(2)-C6 fungal-type DNA-binding domain"/>
    <property type="match status" value="1"/>
</dbReference>
<dbReference type="SUPFAM" id="SSF57701">
    <property type="entry name" value="Zn2/Cys6 DNA-binding domain"/>
    <property type="match status" value="1"/>
</dbReference>
<proteinExistence type="predicted"/>
<dbReference type="SMART" id="SM00906">
    <property type="entry name" value="Fungal_trans"/>
    <property type="match status" value="1"/>
</dbReference>
<evidence type="ECO:0000313" key="9">
    <source>
        <dbReference type="Proteomes" id="UP001610446"/>
    </source>
</evidence>
<keyword evidence="2" id="KW-0805">Transcription regulation</keyword>
<feature type="region of interest" description="Disordered" evidence="6">
    <location>
        <begin position="50"/>
        <end position="77"/>
    </location>
</feature>
<evidence type="ECO:0000256" key="1">
    <source>
        <dbReference type="ARBA" id="ARBA00022723"/>
    </source>
</evidence>
<gene>
    <name evidence="8" type="ORF">BJY01DRAFT_249195</name>
</gene>
<organism evidence="8 9">
    <name type="scientific">Aspergillus pseudoustus</name>
    <dbReference type="NCBI Taxonomy" id="1810923"/>
    <lineage>
        <taxon>Eukaryota</taxon>
        <taxon>Fungi</taxon>
        <taxon>Dikarya</taxon>
        <taxon>Ascomycota</taxon>
        <taxon>Pezizomycotina</taxon>
        <taxon>Eurotiomycetes</taxon>
        <taxon>Eurotiomycetidae</taxon>
        <taxon>Eurotiales</taxon>
        <taxon>Aspergillaceae</taxon>
        <taxon>Aspergillus</taxon>
        <taxon>Aspergillus subgen. Nidulantes</taxon>
    </lineage>
</organism>
<keyword evidence="9" id="KW-1185">Reference proteome</keyword>
<dbReference type="EMBL" id="JBFXLU010000102">
    <property type="protein sequence ID" value="KAL2842151.1"/>
    <property type="molecule type" value="Genomic_DNA"/>
</dbReference>
<dbReference type="PANTHER" id="PTHR47431:SF2">
    <property type="entry name" value="ZN(II)2CYS6 TRANSCRIPTION FACTOR (EUROFUNG)"/>
    <property type="match status" value="1"/>
</dbReference>
<dbReference type="CDD" id="cd00067">
    <property type="entry name" value="GAL4"/>
    <property type="match status" value="1"/>
</dbReference>
<evidence type="ECO:0000256" key="5">
    <source>
        <dbReference type="ARBA" id="ARBA00023242"/>
    </source>
</evidence>
<evidence type="ECO:0000259" key="7">
    <source>
        <dbReference type="PROSITE" id="PS50048"/>
    </source>
</evidence>
<evidence type="ECO:0000256" key="4">
    <source>
        <dbReference type="ARBA" id="ARBA00023163"/>
    </source>
</evidence>
<feature type="region of interest" description="Disordered" evidence="6">
    <location>
        <begin position="127"/>
        <end position="146"/>
    </location>
</feature>
<dbReference type="InterPro" id="IPR036864">
    <property type="entry name" value="Zn2-C6_fun-type_DNA-bd_sf"/>
</dbReference>
<evidence type="ECO:0000256" key="2">
    <source>
        <dbReference type="ARBA" id="ARBA00023015"/>
    </source>
</evidence>
<dbReference type="Proteomes" id="UP001610446">
    <property type="component" value="Unassembled WGS sequence"/>
</dbReference>
<keyword evidence="1" id="KW-0479">Metal-binding</keyword>
<protein>
    <recommendedName>
        <fullName evidence="7">Zn(2)-C6 fungal-type domain-containing protein</fullName>
    </recommendedName>
</protein>
<dbReference type="PROSITE" id="PS00463">
    <property type="entry name" value="ZN2_CY6_FUNGAL_1"/>
    <property type="match status" value="1"/>
</dbReference>
<dbReference type="InterPro" id="IPR007219">
    <property type="entry name" value="XnlR_reg_dom"/>
</dbReference>
<dbReference type="Pfam" id="PF00172">
    <property type="entry name" value="Zn_clus"/>
    <property type="match status" value="1"/>
</dbReference>
<feature type="region of interest" description="Disordered" evidence="6">
    <location>
        <begin position="93"/>
        <end position="117"/>
    </location>
</feature>
<evidence type="ECO:0000256" key="6">
    <source>
        <dbReference type="SAM" id="MobiDB-lite"/>
    </source>
</evidence>
<name>A0ABR4JQ53_9EURO</name>
<accession>A0ABR4JQ53</accession>
<comment type="caution">
    <text evidence="8">The sequence shown here is derived from an EMBL/GenBank/DDBJ whole genome shotgun (WGS) entry which is preliminary data.</text>
</comment>
<sequence length="631" mass="68982">MGSTGGVEKPALLACTECRRKHLRCDATVPTCMRCTLSGAQCQYLPSRQGLKRRSGLHPDPRPRTPRSPPSSADGFASLHADRIDPAYEQYDQATDFVPPPSPDYGRRGDPTPSLDSFGAQIAIENSHRSSTPQRARLPEQMSPLSPQRSQCLQDLAVEDDDVLINLFYSTFHPAHPILVPRQLYASQAYPACLKVVVHSVGSQYFDTVLSDELCKQTAELLFSIILHARNEIHQSTAVLAQSVSLALDLGMHTRSFAADHTQQNPHDEESLRRTWWELYVTDGFMAVLQRRPSFRCQEAHPDVYLPCDDNEDEAAADAQGIHSTRPLPPPRSLVEFDARVFAHEEISFSTFTYRIEAVRLLARVVAVAWTHDMHVDTLDALDSALAAWPHHIDTATASRQPMSEALFQAHLLVQFSLVYLHFPRSDLVATVPGAARVIRQIPVPPVSARSVHGEKALAAAKQLSKLIAAMPDPAAPHQHTPFFVCAVAFPALVQLSACSLYTHSAGGVSGSVYGPPGRYRDHIALGLGVLRALAPTWELARVTLRRVRSMAAEVLSRGGGGEDNRDQGGNNDAINSKGVVVDSVDQRPIVEDSSITSSRGSAGSLHDLPLGDLPWLDHFLLGGESDSIPQ</sequence>
<feature type="domain" description="Zn(2)-C6 fungal-type" evidence="7">
    <location>
        <begin position="14"/>
        <end position="44"/>
    </location>
</feature>
<dbReference type="PROSITE" id="PS50048">
    <property type="entry name" value="ZN2_CY6_FUNGAL_2"/>
    <property type="match status" value="1"/>
</dbReference>
<dbReference type="SMART" id="SM00066">
    <property type="entry name" value="GAL4"/>
    <property type="match status" value="1"/>
</dbReference>